<accession>A0A543FKV3</accession>
<evidence type="ECO:0000313" key="2">
    <source>
        <dbReference type="EMBL" id="TQM34304.1"/>
    </source>
</evidence>
<dbReference type="Proteomes" id="UP000320235">
    <property type="component" value="Unassembled WGS sequence"/>
</dbReference>
<reference evidence="2 3" key="1">
    <citation type="submission" date="2019-06" db="EMBL/GenBank/DDBJ databases">
        <title>Sequencing the genomes of 1000 actinobacteria strains.</title>
        <authorList>
            <person name="Klenk H.-P."/>
        </authorList>
    </citation>
    <scope>NUCLEOTIDE SEQUENCE [LARGE SCALE GENOMIC DNA]</scope>
    <source>
        <strain evidence="2 3">DSM 105492</strain>
    </source>
</reference>
<sequence>MNDMTFFASTLHTHRTAELRREARIREQRAAQADDTAPATAPAAHGFAPRHHRTRRSAVAAAR</sequence>
<comment type="caution">
    <text evidence="2">The sequence shown here is derived from an EMBL/GenBank/DDBJ whole genome shotgun (WGS) entry which is preliminary data.</text>
</comment>
<evidence type="ECO:0000313" key="3">
    <source>
        <dbReference type="Proteomes" id="UP000320235"/>
    </source>
</evidence>
<organism evidence="2 3">
    <name type="scientific">Microbacterium kyungheense</name>
    <dbReference type="NCBI Taxonomy" id="1263636"/>
    <lineage>
        <taxon>Bacteria</taxon>
        <taxon>Bacillati</taxon>
        <taxon>Actinomycetota</taxon>
        <taxon>Actinomycetes</taxon>
        <taxon>Micrococcales</taxon>
        <taxon>Microbacteriaceae</taxon>
        <taxon>Microbacterium</taxon>
    </lineage>
</organism>
<proteinExistence type="predicted"/>
<evidence type="ECO:0000256" key="1">
    <source>
        <dbReference type="SAM" id="MobiDB-lite"/>
    </source>
</evidence>
<dbReference type="EMBL" id="VFPE01000001">
    <property type="protein sequence ID" value="TQM34304.1"/>
    <property type="molecule type" value="Genomic_DNA"/>
</dbReference>
<dbReference type="AlphaFoldDB" id="A0A543FKV3"/>
<feature type="region of interest" description="Disordered" evidence="1">
    <location>
        <begin position="27"/>
        <end position="63"/>
    </location>
</feature>
<protein>
    <submittedName>
        <fullName evidence="2">Uncharacterized protein</fullName>
    </submittedName>
</protein>
<dbReference type="RefSeq" id="WP_141892781.1">
    <property type="nucleotide sequence ID" value="NZ_BAABLH010000001.1"/>
</dbReference>
<keyword evidence="3" id="KW-1185">Reference proteome</keyword>
<feature type="compositionally biased region" description="Low complexity" evidence="1">
    <location>
        <begin position="30"/>
        <end position="44"/>
    </location>
</feature>
<name>A0A543FKV3_9MICO</name>
<gene>
    <name evidence="2" type="ORF">FB391_0591</name>
</gene>